<dbReference type="AlphaFoldDB" id="A0A1S9PLC1"/>
<sequence>MELRENENTPNAYEVKDDKNLSEKELTRNSNATKPVREGEPMGGHKFGKENNTPAGDDKNNPSKYVGYNNAYLSRNEPSDEFTENINFKDPNQLGQPNYTTAADATKTGQSDTENTGPAKEDPDVADAEGDKEVPEVNYGEGETLDEEEVNIPGPNEVSEQQKVGE</sequence>
<dbReference type="RefSeq" id="WP_078345949.1">
    <property type="nucleotide sequence ID" value="NZ_MBTF01000001.1"/>
</dbReference>
<proteinExistence type="predicted"/>
<feature type="compositionally biased region" description="Polar residues" evidence="1">
    <location>
        <begin position="93"/>
        <end position="116"/>
    </location>
</feature>
<feature type="compositionally biased region" description="Basic and acidic residues" evidence="1">
    <location>
        <begin position="14"/>
        <end position="27"/>
    </location>
</feature>
<evidence type="ECO:0000313" key="3">
    <source>
        <dbReference type="Proteomes" id="UP000189739"/>
    </source>
</evidence>
<accession>A0A1S9PLC1</accession>
<evidence type="ECO:0000256" key="1">
    <source>
        <dbReference type="SAM" id="MobiDB-lite"/>
    </source>
</evidence>
<organism evidence="2 3">
    <name type="scientific">Mucilaginibacter pedocola</name>
    <dbReference type="NCBI Taxonomy" id="1792845"/>
    <lineage>
        <taxon>Bacteria</taxon>
        <taxon>Pseudomonadati</taxon>
        <taxon>Bacteroidota</taxon>
        <taxon>Sphingobacteriia</taxon>
        <taxon>Sphingobacteriales</taxon>
        <taxon>Sphingobacteriaceae</taxon>
        <taxon>Mucilaginibacter</taxon>
    </lineage>
</organism>
<reference evidence="2 3" key="1">
    <citation type="submission" date="2016-07" db="EMBL/GenBank/DDBJ databases">
        <title>Genomic analysis of zinc-resistant bacterium Mucilaginibacter pedocola TBZ30.</title>
        <authorList>
            <person name="Huang J."/>
            <person name="Tang J."/>
        </authorList>
    </citation>
    <scope>NUCLEOTIDE SEQUENCE [LARGE SCALE GENOMIC DNA]</scope>
    <source>
        <strain evidence="2 3">TBZ30</strain>
    </source>
</reference>
<feature type="region of interest" description="Disordered" evidence="1">
    <location>
        <begin position="1"/>
        <end position="166"/>
    </location>
</feature>
<feature type="compositionally biased region" description="Basic and acidic residues" evidence="1">
    <location>
        <begin position="119"/>
        <end position="135"/>
    </location>
</feature>
<comment type="caution">
    <text evidence="2">The sequence shown here is derived from an EMBL/GenBank/DDBJ whole genome shotgun (WGS) entry which is preliminary data.</text>
</comment>
<name>A0A1S9PLC1_9SPHI</name>
<dbReference type="EMBL" id="MBTF01000001">
    <property type="protein sequence ID" value="OOQ61770.1"/>
    <property type="molecule type" value="Genomic_DNA"/>
</dbReference>
<dbReference type="Proteomes" id="UP000189739">
    <property type="component" value="Unassembled WGS sequence"/>
</dbReference>
<keyword evidence="3" id="KW-1185">Reference proteome</keyword>
<evidence type="ECO:0000313" key="2">
    <source>
        <dbReference type="EMBL" id="OOQ61770.1"/>
    </source>
</evidence>
<gene>
    <name evidence="2" type="ORF">BC343_01490</name>
</gene>
<dbReference type="OrthoDB" id="799505at2"/>
<protein>
    <submittedName>
        <fullName evidence="2">Uncharacterized protein</fullName>
    </submittedName>
</protein>